<dbReference type="KEGG" id="schv:BRCON_2575"/>
<dbReference type="InterPro" id="IPR017937">
    <property type="entry name" value="Thioredoxin_CS"/>
</dbReference>
<evidence type="ECO:0000256" key="1">
    <source>
        <dbReference type="SAM" id="MobiDB-lite"/>
    </source>
</evidence>
<dbReference type="SUPFAM" id="SSF52833">
    <property type="entry name" value="Thioredoxin-like"/>
    <property type="match status" value="1"/>
</dbReference>
<dbReference type="Gene3D" id="3.40.30.10">
    <property type="entry name" value="Glutaredoxin"/>
    <property type="match status" value="1"/>
</dbReference>
<evidence type="ECO:0000313" key="5">
    <source>
        <dbReference type="Proteomes" id="UP000262583"/>
    </source>
</evidence>
<dbReference type="GO" id="GO:0016491">
    <property type="term" value="F:oxidoreductase activity"/>
    <property type="evidence" value="ECO:0007669"/>
    <property type="project" value="InterPro"/>
</dbReference>
<keyword evidence="2" id="KW-1133">Transmembrane helix</keyword>
<dbReference type="InterPro" id="IPR013766">
    <property type="entry name" value="Thioredoxin_domain"/>
</dbReference>
<dbReference type="PANTHER" id="PTHR42852">
    <property type="entry name" value="THIOL:DISULFIDE INTERCHANGE PROTEIN DSBE"/>
    <property type="match status" value="1"/>
</dbReference>
<protein>
    <submittedName>
        <fullName evidence="4">Thioredoxin family protein</fullName>
    </submittedName>
</protein>
<dbReference type="PANTHER" id="PTHR42852:SF18">
    <property type="entry name" value="CHROMOSOME UNDETERMINED SCAFFOLD_47, WHOLE GENOME SHOTGUN SEQUENCE"/>
    <property type="match status" value="1"/>
</dbReference>
<accession>A0A2Z4Y7T5</accession>
<reference evidence="4 5" key="1">
    <citation type="submission" date="2018-05" db="EMBL/GenBank/DDBJ databases">
        <title>A metagenomic window into the 2 km-deep terrestrial subsurface aquifer revealed taxonomically and functionally diverse microbial community comprising novel uncultured bacterial lineages.</title>
        <authorList>
            <person name="Kadnikov V.V."/>
            <person name="Mardanov A.V."/>
            <person name="Beletsky A.V."/>
            <person name="Banks D."/>
            <person name="Pimenov N.V."/>
            <person name="Frank Y.A."/>
            <person name="Karnachuk O.V."/>
            <person name="Ravin N.V."/>
        </authorList>
    </citation>
    <scope>NUCLEOTIDE SEQUENCE [LARGE SCALE GENOMIC DNA]</scope>
    <source>
        <strain evidence="4">BY</strain>
    </source>
</reference>
<keyword evidence="2" id="KW-0472">Membrane</keyword>
<dbReference type="CDD" id="cd02966">
    <property type="entry name" value="TlpA_like_family"/>
    <property type="match status" value="1"/>
</dbReference>
<evidence type="ECO:0000256" key="2">
    <source>
        <dbReference type="SAM" id="Phobius"/>
    </source>
</evidence>
<dbReference type="AlphaFoldDB" id="A0A2Z4Y7T5"/>
<feature type="domain" description="Thioredoxin" evidence="3">
    <location>
        <begin position="43"/>
        <end position="195"/>
    </location>
</feature>
<evidence type="ECO:0000259" key="3">
    <source>
        <dbReference type="PROSITE" id="PS51352"/>
    </source>
</evidence>
<feature type="region of interest" description="Disordered" evidence="1">
    <location>
        <begin position="291"/>
        <end position="349"/>
    </location>
</feature>
<feature type="transmembrane region" description="Helical" evidence="2">
    <location>
        <begin position="12"/>
        <end position="31"/>
    </location>
</feature>
<evidence type="ECO:0000313" key="4">
    <source>
        <dbReference type="EMBL" id="AXA37317.1"/>
    </source>
</evidence>
<organism evidence="4 5">
    <name type="scientific">Sumerlaea chitinivorans</name>
    <dbReference type="NCBI Taxonomy" id="2250252"/>
    <lineage>
        <taxon>Bacteria</taxon>
        <taxon>Candidatus Sumerlaeota</taxon>
        <taxon>Candidatus Sumerlaeia</taxon>
        <taxon>Candidatus Sumerlaeales</taxon>
        <taxon>Candidatus Sumerlaeaceae</taxon>
        <taxon>Candidatus Sumerlaea</taxon>
    </lineage>
</organism>
<name>A0A2Z4Y7T5_SUMC1</name>
<dbReference type="InterPro" id="IPR036249">
    <property type="entry name" value="Thioredoxin-like_sf"/>
</dbReference>
<dbReference type="Proteomes" id="UP000262583">
    <property type="component" value="Chromosome"/>
</dbReference>
<dbReference type="PROSITE" id="PS00194">
    <property type="entry name" value="THIOREDOXIN_1"/>
    <property type="match status" value="1"/>
</dbReference>
<dbReference type="PROSITE" id="PS51352">
    <property type="entry name" value="THIOREDOXIN_2"/>
    <property type="match status" value="1"/>
</dbReference>
<keyword evidence="2" id="KW-0812">Transmembrane</keyword>
<gene>
    <name evidence="4" type="ORF">BRCON_2575</name>
</gene>
<dbReference type="InterPro" id="IPR050553">
    <property type="entry name" value="Thioredoxin_ResA/DsbE_sf"/>
</dbReference>
<proteinExistence type="predicted"/>
<dbReference type="EMBL" id="CP030759">
    <property type="protein sequence ID" value="AXA37317.1"/>
    <property type="molecule type" value="Genomic_DNA"/>
</dbReference>
<sequence length="349" mass="38166">MNSLARNTIFRIWPRVIPTVCLLMLVAMVNFHELVWGLPAIEPNLGAPAPELTDLHWVKGQPVSLAANRGTTVTVVEFWATWCPPCRTSIPHLTNLQRRFGPQGLVVVGISDEDTSTVESFVASMGEQMDYAVATCLSPTTKRAYMGRYRVSTIPHAFVVDQQGRIVWIGNPLSGLERALEQLFAGTYDLEAAKRAYTAARTIEVFRALLNAAQPDSEQMRAAEKLAHEIRDALMTSETSSQRSLMLLAGSILTTPKASPSLRELAAQIIDQLKAQNPSDPQIQQLVRFASARDSRSTVTRPSGPRPPSPVSRISKAVSPASHLRKTTTPTLVHGSHGARPSPPPVELK</sequence>
<dbReference type="Pfam" id="PF00578">
    <property type="entry name" value="AhpC-TSA"/>
    <property type="match status" value="1"/>
</dbReference>
<dbReference type="InterPro" id="IPR000866">
    <property type="entry name" value="AhpC/TSA"/>
</dbReference>
<dbReference type="GO" id="GO:0016209">
    <property type="term" value="F:antioxidant activity"/>
    <property type="evidence" value="ECO:0007669"/>
    <property type="project" value="InterPro"/>
</dbReference>